<feature type="signal peptide" evidence="1">
    <location>
        <begin position="1"/>
        <end position="21"/>
    </location>
</feature>
<protein>
    <recommendedName>
        <fullName evidence="22">RxLR effector protein</fullName>
    </recommendedName>
</protein>
<evidence type="ECO:0000313" key="9">
    <source>
        <dbReference type="EMBL" id="KAE9227290.1"/>
    </source>
</evidence>
<evidence type="ECO:0000313" key="10">
    <source>
        <dbReference type="EMBL" id="KAE9306169.1"/>
    </source>
</evidence>
<dbReference type="Proteomes" id="UP000460718">
    <property type="component" value="Unassembled WGS sequence"/>
</dbReference>
<dbReference type="EMBL" id="QXGE01000674">
    <property type="protein sequence ID" value="KAE9306169.1"/>
    <property type="molecule type" value="Genomic_DNA"/>
</dbReference>
<dbReference type="PROSITE" id="PS51257">
    <property type="entry name" value="PROKAR_LIPOPROTEIN"/>
    <property type="match status" value="1"/>
</dbReference>
<evidence type="ECO:0000313" key="17">
    <source>
        <dbReference type="Proteomes" id="UP000441208"/>
    </source>
</evidence>
<comment type="caution">
    <text evidence="3">The sequence shown here is derived from an EMBL/GenBank/DDBJ whole genome shotgun (WGS) entry which is preliminary data.</text>
</comment>
<organism evidence="3 18">
    <name type="scientific">Phytophthora fragariae</name>
    <dbReference type="NCBI Taxonomy" id="53985"/>
    <lineage>
        <taxon>Eukaryota</taxon>
        <taxon>Sar</taxon>
        <taxon>Stramenopiles</taxon>
        <taxon>Oomycota</taxon>
        <taxon>Peronosporomycetes</taxon>
        <taxon>Peronosporales</taxon>
        <taxon>Peronosporaceae</taxon>
        <taxon>Phytophthora</taxon>
    </lineage>
</organism>
<dbReference type="EMBL" id="QXFZ01001067">
    <property type="protein sequence ID" value="KAE9097782.1"/>
    <property type="molecule type" value="Genomic_DNA"/>
</dbReference>
<evidence type="ECO:0000313" key="14">
    <source>
        <dbReference type="Proteomes" id="UP000437068"/>
    </source>
</evidence>
<dbReference type="AlphaFoldDB" id="A0A6A3JSB4"/>
<dbReference type="Proteomes" id="UP000441208">
    <property type="component" value="Unassembled WGS sequence"/>
</dbReference>
<feature type="chain" id="PRO_5036164630" description="RxLR effector protein" evidence="1">
    <location>
        <begin position="22"/>
        <end position="50"/>
    </location>
</feature>
<proteinExistence type="predicted"/>
<name>A0A6A3JSB4_9STRA</name>
<dbReference type="EMBL" id="QXGF01001138">
    <property type="protein sequence ID" value="KAE8932274.1"/>
    <property type="molecule type" value="Genomic_DNA"/>
</dbReference>
<dbReference type="Proteomes" id="UP000476176">
    <property type="component" value="Unassembled WGS sequence"/>
</dbReference>
<dbReference type="EMBL" id="QXGA01000662">
    <property type="protein sequence ID" value="KAE9142887.1"/>
    <property type="molecule type" value="Genomic_DNA"/>
</dbReference>
<evidence type="ECO:0000313" key="12">
    <source>
        <dbReference type="Proteomes" id="UP000429523"/>
    </source>
</evidence>
<evidence type="ECO:0000313" key="16">
    <source>
        <dbReference type="Proteomes" id="UP000440732"/>
    </source>
</evidence>
<evidence type="ECO:0000256" key="1">
    <source>
        <dbReference type="SAM" id="SignalP"/>
    </source>
</evidence>
<evidence type="ECO:0000313" key="4">
    <source>
        <dbReference type="EMBL" id="KAE9097782.1"/>
    </source>
</evidence>
<evidence type="ECO:0000313" key="15">
    <source>
        <dbReference type="Proteomes" id="UP000440367"/>
    </source>
</evidence>
<dbReference type="Proteomes" id="UP000486351">
    <property type="component" value="Unassembled WGS sequence"/>
</dbReference>
<evidence type="ECO:0000313" key="20">
    <source>
        <dbReference type="Proteomes" id="UP000486351"/>
    </source>
</evidence>
<evidence type="ECO:0008006" key="22">
    <source>
        <dbReference type="Google" id="ProtNLM"/>
    </source>
</evidence>
<keyword evidence="1" id="KW-0732">Signal</keyword>
<evidence type="ECO:0000313" key="7">
    <source>
        <dbReference type="EMBL" id="KAE9197798.1"/>
    </source>
</evidence>
<evidence type="ECO:0000313" key="11">
    <source>
        <dbReference type="EMBL" id="KAE9311601.1"/>
    </source>
</evidence>
<dbReference type="EMBL" id="QXFW01001039">
    <property type="protein sequence ID" value="KAE8997731.1"/>
    <property type="molecule type" value="Genomic_DNA"/>
</dbReference>
<evidence type="ECO:0000313" key="8">
    <source>
        <dbReference type="EMBL" id="KAE9225079.1"/>
    </source>
</evidence>
<sequence>MLLRPRLSAFSFCLSTASCSASCTKTGNRLTLQDELRNSVIDWRVGVFGA</sequence>
<dbReference type="Proteomes" id="UP000440732">
    <property type="component" value="Unassembled WGS sequence"/>
</dbReference>
<keyword evidence="13" id="KW-1185">Reference proteome</keyword>
<dbReference type="EMBL" id="QXGB01001067">
    <property type="protein sequence ID" value="KAE9197798.1"/>
    <property type="molecule type" value="Genomic_DNA"/>
</dbReference>
<dbReference type="Proteomes" id="UP000488956">
    <property type="component" value="Unassembled WGS sequence"/>
</dbReference>
<dbReference type="Proteomes" id="UP000429523">
    <property type="component" value="Unassembled WGS sequence"/>
</dbReference>
<dbReference type="Proteomes" id="UP000433483">
    <property type="component" value="Unassembled WGS sequence"/>
</dbReference>
<evidence type="ECO:0000313" key="5">
    <source>
        <dbReference type="EMBL" id="KAE9108683.1"/>
    </source>
</evidence>
<dbReference type="Proteomes" id="UP000437068">
    <property type="component" value="Unassembled WGS sequence"/>
</dbReference>
<evidence type="ECO:0000313" key="21">
    <source>
        <dbReference type="Proteomes" id="UP000488956"/>
    </source>
</evidence>
<evidence type="ECO:0000313" key="13">
    <source>
        <dbReference type="Proteomes" id="UP000433483"/>
    </source>
</evidence>
<dbReference type="EMBL" id="QXFX01000639">
    <property type="protein sequence ID" value="KAE9108683.1"/>
    <property type="molecule type" value="Genomic_DNA"/>
</dbReference>
<dbReference type="Proteomes" id="UP000440367">
    <property type="component" value="Unassembled WGS sequence"/>
</dbReference>
<evidence type="ECO:0000313" key="18">
    <source>
        <dbReference type="Proteomes" id="UP000460718"/>
    </source>
</evidence>
<evidence type="ECO:0000313" key="3">
    <source>
        <dbReference type="EMBL" id="KAE8997731.1"/>
    </source>
</evidence>
<gene>
    <name evidence="10" type="ORF">PF001_g12255</name>
    <name evidence="8" type="ORF">PF002_g14508</name>
    <name evidence="9" type="ORF">PF004_g11403</name>
    <name evidence="7" type="ORF">PF005_g16380</name>
    <name evidence="6" type="ORF">PF006_g12043</name>
    <name evidence="4" type="ORF">PF007_g16510</name>
    <name evidence="11" type="ORF">PF008_g20169</name>
    <name evidence="2" type="ORF">PF009_g17689</name>
    <name evidence="5" type="ORF">PF010_g11811</name>
    <name evidence="3" type="ORF">PF011_g15350</name>
</gene>
<accession>A0A6A3JSB4</accession>
<evidence type="ECO:0000313" key="19">
    <source>
        <dbReference type="Proteomes" id="UP000476176"/>
    </source>
</evidence>
<dbReference type="EMBL" id="QXFY01001695">
    <property type="protein sequence ID" value="KAE9311601.1"/>
    <property type="molecule type" value="Genomic_DNA"/>
</dbReference>
<evidence type="ECO:0000313" key="2">
    <source>
        <dbReference type="EMBL" id="KAE8932274.1"/>
    </source>
</evidence>
<dbReference type="EMBL" id="QXGD01000776">
    <property type="protein sequence ID" value="KAE9225079.1"/>
    <property type="molecule type" value="Genomic_DNA"/>
</dbReference>
<evidence type="ECO:0000313" key="6">
    <source>
        <dbReference type="EMBL" id="KAE9142887.1"/>
    </source>
</evidence>
<dbReference type="EMBL" id="QXGC01000622">
    <property type="protein sequence ID" value="KAE9227290.1"/>
    <property type="molecule type" value="Genomic_DNA"/>
</dbReference>
<reference evidence="18 19" key="1">
    <citation type="submission" date="2018-09" db="EMBL/GenBank/DDBJ databases">
        <title>Genomic investigation of the strawberry pathogen Phytophthora fragariae indicates pathogenicity is determined by transcriptional variation in three key races.</title>
        <authorList>
            <person name="Adams T.M."/>
            <person name="Armitage A.D."/>
            <person name="Sobczyk M.K."/>
            <person name="Bates H.J."/>
            <person name="Dunwell J.M."/>
            <person name="Nellist C.F."/>
            <person name="Harrison R.J."/>
        </authorList>
    </citation>
    <scope>NUCLEOTIDE SEQUENCE [LARGE SCALE GENOMIC DNA]</scope>
    <source>
        <strain evidence="10 14">A4</strain>
        <strain evidence="8 15">BC-1</strain>
        <strain evidence="9 19">BC-23</strain>
        <strain evidence="7 13">NOV-27</strain>
        <strain evidence="6 16">NOV-5</strain>
        <strain evidence="4 17">NOV-71</strain>
        <strain evidence="11 20">NOV-77</strain>
        <strain evidence="2 12">NOV-9</strain>
        <strain evidence="5 21">ONT-3</strain>
        <strain evidence="3 18">SCRP245</strain>
    </source>
</reference>